<dbReference type="Pfam" id="PF04573">
    <property type="entry name" value="SPC22"/>
    <property type="match status" value="2"/>
</dbReference>
<keyword evidence="4 9" id="KW-0256">Endoplasmic reticulum</keyword>
<accession>A0AAN6US28</accession>
<dbReference type="Proteomes" id="UP001304895">
    <property type="component" value="Unassembled WGS sequence"/>
</dbReference>
<keyword evidence="5" id="KW-0735">Signal-anchor</keyword>
<dbReference type="PANTHER" id="PTHR12804">
    <property type="entry name" value="MICROSOMAL SIGNAL PEPTIDASE 23 KD SUBUNIT SPC22/23"/>
    <property type="match status" value="1"/>
</dbReference>
<feature type="transmembrane region" description="Helical" evidence="10">
    <location>
        <begin position="12"/>
        <end position="32"/>
    </location>
</feature>
<dbReference type="EMBL" id="MU853402">
    <property type="protein sequence ID" value="KAK4137655.1"/>
    <property type="molecule type" value="Genomic_DNA"/>
</dbReference>
<reference evidence="11" key="1">
    <citation type="journal article" date="2023" name="Mol. Phylogenet. Evol.">
        <title>Genome-scale phylogeny and comparative genomics of the fungal order Sordariales.</title>
        <authorList>
            <person name="Hensen N."/>
            <person name="Bonometti L."/>
            <person name="Westerberg I."/>
            <person name="Brannstrom I.O."/>
            <person name="Guillou S."/>
            <person name="Cros-Aarteil S."/>
            <person name="Calhoun S."/>
            <person name="Haridas S."/>
            <person name="Kuo A."/>
            <person name="Mondo S."/>
            <person name="Pangilinan J."/>
            <person name="Riley R."/>
            <person name="LaButti K."/>
            <person name="Andreopoulos B."/>
            <person name="Lipzen A."/>
            <person name="Chen C."/>
            <person name="Yan M."/>
            <person name="Daum C."/>
            <person name="Ng V."/>
            <person name="Clum A."/>
            <person name="Steindorff A."/>
            <person name="Ohm R.A."/>
            <person name="Martin F."/>
            <person name="Silar P."/>
            <person name="Natvig D.O."/>
            <person name="Lalanne C."/>
            <person name="Gautier V."/>
            <person name="Ament-Velasquez S.L."/>
            <person name="Kruys A."/>
            <person name="Hutchinson M.I."/>
            <person name="Powell A.J."/>
            <person name="Barry K."/>
            <person name="Miller A.N."/>
            <person name="Grigoriev I.V."/>
            <person name="Debuchy R."/>
            <person name="Gladieux P."/>
            <person name="Hiltunen Thoren M."/>
            <person name="Johannesson H."/>
        </authorList>
    </citation>
    <scope>NUCLEOTIDE SEQUENCE</scope>
    <source>
        <strain evidence="11">CBS 123565</strain>
    </source>
</reference>
<sequence>MYSSIVRLQNTFGFFTTVAFAVACIIAASDLFSARTPSVGVLKTTNVQVVRGRPHYYSSKKEEYAIIRFSLDADLSSLFTWNTKQVFVYVTAEWPSAGGSGSGQNATNQAVIWDSIITSPSADHLANLGPVAMRKLRRSAAGKSIDPSRGRLSINNQRPKYQITHPSSKVANQEDVVLRLHYNVQPWVGILTWNPDEDFLKWKTLKGNLSRKFALPGLKKKDEGKTGTRS</sequence>
<protein>
    <recommendedName>
        <fullName evidence="9">Signal peptidase subunit 3</fullName>
    </recommendedName>
</protein>
<comment type="subcellular location">
    <subcellularLocation>
        <location evidence="1">Endoplasmic reticulum membrane</location>
        <topology evidence="1">Single-pass type II membrane protein</topology>
    </subcellularLocation>
</comment>
<dbReference type="PROSITE" id="PS51257">
    <property type="entry name" value="PROKAR_LIPOPROTEIN"/>
    <property type="match status" value="1"/>
</dbReference>
<evidence type="ECO:0000256" key="10">
    <source>
        <dbReference type="SAM" id="Phobius"/>
    </source>
</evidence>
<evidence type="ECO:0000256" key="8">
    <source>
        <dbReference type="ARBA" id="ARBA00045670"/>
    </source>
</evidence>
<keyword evidence="7 9" id="KW-0472">Membrane</keyword>
<evidence type="ECO:0000256" key="3">
    <source>
        <dbReference type="ARBA" id="ARBA00022692"/>
    </source>
</evidence>
<keyword evidence="3 10" id="KW-0812">Transmembrane</keyword>
<dbReference type="GO" id="GO:0005787">
    <property type="term" value="C:signal peptidase complex"/>
    <property type="evidence" value="ECO:0007669"/>
    <property type="project" value="UniProtKB-UniRule"/>
</dbReference>
<comment type="similarity">
    <text evidence="2 9">Belongs to the SPCS3 family.</text>
</comment>
<name>A0AAN6US28_9PEZI</name>
<evidence type="ECO:0000313" key="12">
    <source>
        <dbReference type="Proteomes" id="UP001304895"/>
    </source>
</evidence>
<keyword evidence="12" id="KW-1185">Reference proteome</keyword>
<comment type="caution">
    <text evidence="11">The sequence shown here is derived from an EMBL/GenBank/DDBJ whole genome shotgun (WGS) entry which is preliminary data.</text>
</comment>
<gene>
    <name evidence="11" type="ORF">BT67DRAFT_438901</name>
</gene>
<dbReference type="AlphaFoldDB" id="A0AAN6US28"/>
<comment type="function">
    <text evidence="8">Essential component of the signal peptidase complex (SPC) which catalyzes the cleavage of N-terminal signal sequences from nascent proteins as they are translocated into the lumen of the endoplasmic reticulum. Essential for the SPC catalytic activity, possibly by stabilizing and positioning the active center of the complex close to the lumenal surface. Essential for viability.</text>
</comment>
<dbReference type="GO" id="GO:0006465">
    <property type="term" value="P:signal peptide processing"/>
    <property type="evidence" value="ECO:0007669"/>
    <property type="project" value="UniProtKB-UniRule"/>
</dbReference>
<evidence type="ECO:0000256" key="1">
    <source>
        <dbReference type="ARBA" id="ARBA00004648"/>
    </source>
</evidence>
<dbReference type="GO" id="GO:0045047">
    <property type="term" value="P:protein targeting to ER"/>
    <property type="evidence" value="ECO:0007669"/>
    <property type="project" value="TreeGrafter"/>
</dbReference>
<reference evidence="11" key="2">
    <citation type="submission" date="2023-05" db="EMBL/GenBank/DDBJ databases">
        <authorList>
            <consortium name="Lawrence Berkeley National Laboratory"/>
            <person name="Steindorff A."/>
            <person name="Hensen N."/>
            <person name="Bonometti L."/>
            <person name="Westerberg I."/>
            <person name="Brannstrom I.O."/>
            <person name="Guillou S."/>
            <person name="Cros-Aarteil S."/>
            <person name="Calhoun S."/>
            <person name="Haridas S."/>
            <person name="Kuo A."/>
            <person name="Mondo S."/>
            <person name="Pangilinan J."/>
            <person name="Riley R."/>
            <person name="Labutti K."/>
            <person name="Andreopoulos B."/>
            <person name="Lipzen A."/>
            <person name="Chen C."/>
            <person name="Yanf M."/>
            <person name="Daum C."/>
            <person name="Ng V."/>
            <person name="Clum A."/>
            <person name="Ohm R."/>
            <person name="Martin F."/>
            <person name="Silar P."/>
            <person name="Natvig D."/>
            <person name="Lalanne C."/>
            <person name="Gautier V."/>
            <person name="Ament-Velasquez S.L."/>
            <person name="Kruys A."/>
            <person name="Hutchinson M.I."/>
            <person name="Powell A.J."/>
            <person name="Barry K."/>
            <person name="Miller A.N."/>
            <person name="Grigoriev I.V."/>
            <person name="Debuchy R."/>
            <person name="Gladieux P."/>
            <person name="Thoren M.H."/>
            <person name="Johannesson H."/>
        </authorList>
    </citation>
    <scope>NUCLEOTIDE SEQUENCE</scope>
    <source>
        <strain evidence="11">CBS 123565</strain>
    </source>
</reference>
<keyword evidence="6 10" id="KW-1133">Transmembrane helix</keyword>
<evidence type="ECO:0000256" key="4">
    <source>
        <dbReference type="ARBA" id="ARBA00022824"/>
    </source>
</evidence>
<evidence type="ECO:0000313" key="11">
    <source>
        <dbReference type="EMBL" id="KAK4137655.1"/>
    </source>
</evidence>
<dbReference type="PANTHER" id="PTHR12804:SF0">
    <property type="entry name" value="SIGNAL PEPTIDASE COMPLEX SUBUNIT 3"/>
    <property type="match status" value="1"/>
</dbReference>
<evidence type="ECO:0000256" key="9">
    <source>
        <dbReference type="PIRNR" id="PIRNR016089"/>
    </source>
</evidence>
<evidence type="ECO:0000256" key="7">
    <source>
        <dbReference type="ARBA" id="ARBA00023136"/>
    </source>
</evidence>
<evidence type="ECO:0000256" key="2">
    <source>
        <dbReference type="ARBA" id="ARBA00009289"/>
    </source>
</evidence>
<organism evidence="11 12">
    <name type="scientific">Trichocladium antarcticum</name>
    <dbReference type="NCBI Taxonomy" id="1450529"/>
    <lineage>
        <taxon>Eukaryota</taxon>
        <taxon>Fungi</taxon>
        <taxon>Dikarya</taxon>
        <taxon>Ascomycota</taxon>
        <taxon>Pezizomycotina</taxon>
        <taxon>Sordariomycetes</taxon>
        <taxon>Sordariomycetidae</taxon>
        <taxon>Sordariales</taxon>
        <taxon>Chaetomiaceae</taxon>
        <taxon>Trichocladium</taxon>
    </lineage>
</organism>
<evidence type="ECO:0000256" key="6">
    <source>
        <dbReference type="ARBA" id="ARBA00022989"/>
    </source>
</evidence>
<proteinExistence type="inferred from homology"/>
<dbReference type="PIRSF" id="PIRSF016089">
    <property type="entry name" value="SPC22"/>
    <property type="match status" value="1"/>
</dbReference>
<evidence type="ECO:0000256" key="5">
    <source>
        <dbReference type="ARBA" id="ARBA00022968"/>
    </source>
</evidence>
<dbReference type="InterPro" id="IPR007653">
    <property type="entry name" value="SPC3"/>
</dbReference>